<sequence>MTEKLILGDLSAGKFENIDRFILEYLSPAEKTSNCSTEQLSRLTLTTVQVLQASVVHISSSGPHRSTLLAAIHLCYTFYVKHHNILKLPEPLTVPKVLYHIVAKLSDIKDCGPEVFKTCQYLYNELLPLPDHSTGATASIITNIYSKLWNVAIKLEQDKATQQPDVVFQLRYMAIKMLLLRQTAVGQTVDKFLLAVDRYDKSTIQKNSKTVLTSDHLSVSLVMEIAQQVKALGSDHCELTERDVCSSLSLFQYLHQLIVNYQLHSILAAVHQIRESFLSTFESVSFSHTMKNLYDCFHVTMMCSTKSKNSKTNCSDIQSLSGNIVAVLEDSVCSLNTGWYLLICECLLVILKQQTMIPPEKVTLWEEVLDYTQKVTQFLITSRDDNKLQYEEDSKDKNEKLAVMISTKLIIILRMELELGVSLVNIIKAPDKVTHILETIQPLAKAYTQQIEQTGHAPPTADFILRERRQCGYLMSKFAKVSCSLGHQELDLFYYSVECDQLTKWAESDQDLKEERIKEVNLLGIYEMLADLQWKFGDIDAVLCTLTRSIQLQPSYASAALEVWCRIKREQLRSGNLEITDRYFAENLENVYDILMMELKYFTALRKRYPKAELSLLKRLQEVATLPVQKATSLLEMAKLYWGHFTENQDSCVEECLGEAERVLRGSSGGEEMLVLADVHLWIYIVQHERLCKQLISSSQVLSKGEESNPDSGEEPQPSGALVFEEMCTFSMEMEIIRRLDQALELWENVPNREHTESSLRSVMLCSSILRLAGKVEREQRALFLALGVCSELGDEAINNIIKCRLSHIYGTHGMHHQARQLLPAIPDQQTGLDDGYLQTAMSSVMHYLHTKQVEKGLQLLTQVNDTIGQQPSQSKTVCLANGTVKRCWSLFLSLPMERDPEGGQRSEDYSLDHAIEAYRNHVSVVYFLLGKEHWAVDNKGLNTTEKYDIIQEYLLSLYHLGQLERLVGDTRSAKFHIKEGWTTAHFMGLPKWASMFMNEFSIIHILSENSTAAISSLTKTCQVFNGSQDTAGENATNRSSKSRKSKTAGSFGFDDDVEKEEDSVESSQSPYPPCWQHLTDNSTCDVCQDNTVKLAVLSYALVTAKFEIYIQQNLTFEKLDRINCICERFILQEPSTSKLGRDLPFCCFQDNSELKDVYVECLSLIAETSLLLGKTEKCAIVIETAQKFFQSKYVSDLVANLIQNKFTVFKAQMCLMRSLSSKRFTEEEMDDLDEVTSLETSIKPENILPEISSKMKDCNDQPITMEDCHELVEDLSKLDINEMIDQSVNQSKTGTRTNRRKGTTQKRPATGDISGDVSEVSSRSSTAGTEAPEESLETSEKSKRPAGRGRKENTRVKSAKSTSSKLVNSIQANSITSFSAKTAKKEKSSVCREGRCNDGSLTEELTQTPVTEKPEFVLKTPYSVSSKKALMFSSDSSDDEVCSKLPVSISRLSSVTPGHQESSSANSTPSTGKASSVSRIPKYVNKAKFSGTHTESKKAVKQDSGTQENKENQTTKKSVTRRGKAAVNQEPAKASSGEPVKSRGRRKVTEKPNASSVNQKSAKTKDKTCVYDFDEKDLQSKEETKGVRKPTTRRNNSKRQPAEKARSAWKGGRDAVSMVDVEYVIIKEEETSLLEENQYNALSIQISNPKLEDDDWYERENLLVQEVEDLNDSIEILRGGNDKKSGRGRPGRKVTKLSNQVKGEECTGPAGGTDTTEIPRSTTQANMQITMDRMRRAAPPRRLNKDSLRADSPKEEDLTSMLEVAFEQARHLPTTGLYSSICNLLALQYLELCPLKAAYYLTEGMVVTFRHQSLVNCSRKIRKSKKEMSCQSEREEQVGAQEGEIKNTIYKNLMFNKTPQDLQNIIKHLPEDWTVCQVSMVTNPQVPDQMILSSMRRDQEPVVVRLPAFQTVHDVLEHMDKYWLGHWRCLIHGTVQRDESATSLNDFSERVCQEMYRETRTRLPLHVVQRLVECADTLSDEDIRSAICELTGNTLSRSGADNCVSTFRRMTKDLTLTSPKGHVLLILDKAVQHLPWECVPSLTQSSISRMPSLYHLHAQLSYLTKQKSSILHTGIDKQRVFYVLNPDSNLASTQETFQDWFSREKSWEGIINRKPTKSEYTSALQNKDLFLYCGHGTGGAYLGGSDLASLDCRAATILMGCSSGKLEATGHLEATGFMLNYFMAGCPCMVANLWDVTDKDIDRFLACLLSSWLSDDTTTEPRKLLDVVPKARSACRLPHLIGAAPVVYGFPVFLKPEKSWEGIINRKPTKSEYTSALQNKDLFLYCGHGTGGAYLGGSDLASLDCRAATILMGCSSGKLEATGHLEATGFMLNYFMAGCPCMVANLWDVTDKDIDRFLACLLSSWLSDDTTTEPRKLLDVVPKARAACRLPHLIGAAPVVYGFPVFLKPS</sequence>
<feature type="region of interest" description="Disordered" evidence="5">
    <location>
        <begin position="1679"/>
        <end position="1719"/>
    </location>
</feature>
<feature type="region of interest" description="Disordered" evidence="5">
    <location>
        <begin position="1285"/>
        <end position="1367"/>
    </location>
</feature>
<protein>
    <recommendedName>
        <fullName evidence="2">separase</fullName>
        <ecNumber evidence="2">3.4.22.49</ecNumber>
    </recommendedName>
</protein>
<dbReference type="GO" id="GO:0051307">
    <property type="term" value="P:meiotic chromosome separation"/>
    <property type="evidence" value="ECO:0007669"/>
    <property type="project" value="TreeGrafter"/>
</dbReference>
<feature type="region of interest" description="Disordered" evidence="5">
    <location>
        <begin position="1581"/>
        <end position="1611"/>
    </location>
</feature>
<accession>K1Q8C0</accession>
<dbReference type="GO" id="GO:0006508">
    <property type="term" value="P:proteolysis"/>
    <property type="evidence" value="ECO:0007669"/>
    <property type="project" value="InterPro"/>
</dbReference>
<gene>
    <name evidence="6" type="ORF">CGI_10013639</name>
</gene>
<keyword evidence="4" id="KW-0159">Chromosome partition</keyword>
<name>K1Q8C0_MAGGI</name>
<proteinExistence type="predicted"/>
<evidence type="ECO:0000313" key="6">
    <source>
        <dbReference type="EMBL" id="EKC33012.1"/>
    </source>
</evidence>
<dbReference type="GO" id="GO:0005737">
    <property type="term" value="C:cytoplasm"/>
    <property type="evidence" value="ECO:0007669"/>
    <property type="project" value="TreeGrafter"/>
</dbReference>
<dbReference type="GO" id="GO:0004197">
    <property type="term" value="F:cysteine-type endopeptidase activity"/>
    <property type="evidence" value="ECO:0007669"/>
    <property type="project" value="InterPro"/>
</dbReference>
<evidence type="ECO:0000256" key="5">
    <source>
        <dbReference type="SAM" id="MobiDB-lite"/>
    </source>
</evidence>
<evidence type="ECO:0000256" key="4">
    <source>
        <dbReference type="ARBA" id="ARBA00022829"/>
    </source>
</evidence>
<comment type="catalytic activity">
    <reaction evidence="1">
        <text>All bonds known to be hydrolyzed by this endopeptidase have arginine in P1 and an acidic residue in P4. P6 is often occupied by an acidic residue or by a hydroxy-amino-acid residue, the phosphorylation of which enhances cleavage.</text>
        <dbReference type="EC" id="3.4.22.49"/>
    </reaction>
</comment>
<evidence type="ECO:0000256" key="2">
    <source>
        <dbReference type="ARBA" id="ARBA00012489"/>
    </source>
</evidence>
<dbReference type="EMBL" id="JH816117">
    <property type="protein sequence ID" value="EKC33012.1"/>
    <property type="molecule type" value="Genomic_DNA"/>
</dbReference>
<evidence type="ECO:0000256" key="1">
    <source>
        <dbReference type="ARBA" id="ARBA00000451"/>
    </source>
</evidence>
<evidence type="ECO:0000256" key="3">
    <source>
        <dbReference type="ARBA" id="ARBA00022801"/>
    </source>
</evidence>
<dbReference type="HOGENOM" id="CLU_231320_0_0_1"/>
<feature type="region of interest" description="Disordered" evidence="5">
    <location>
        <begin position="1453"/>
        <end position="1566"/>
    </location>
</feature>
<feature type="compositionally biased region" description="Polar residues" evidence="5">
    <location>
        <begin position="1453"/>
        <end position="1479"/>
    </location>
</feature>
<feature type="region of interest" description="Disordered" evidence="5">
    <location>
        <begin position="1029"/>
        <end position="1055"/>
    </location>
</feature>
<feature type="compositionally biased region" description="Basic residues" evidence="5">
    <location>
        <begin position="1588"/>
        <end position="1598"/>
    </location>
</feature>
<feature type="compositionally biased region" description="Low complexity" evidence="5">
    <location>
        <begin position="1315"/>
        <end position="1326"/>
    </location>
</feature>
<dbReference type="EC" id="3.4.22.49" evidence="2"/>
<dbReference type="InterPro" id="IPR005314">
    <property type="entry name" value="Peptidase_C50"/>
</dbReference>
<dbReference type="InterPro" id="IPR030397">
    <property type="entry name" value="SEPARIN_core_dom"/>
</dbReference>
<organism evidence="6">
    <name type="scientific">Magallana gigas</name>
    <name type="common">Pacific oyster</name>
    <name type="synonym">Crassostrea gigas</name>
    <dbReference type="NCBI Taxonomy" id="29159"/>
    <lineage>
        <taxon>Eukaryota</taxon>
        <taxon>Metazoa</taxon>
        <taxon>Spiralia</taxon>
        <taxon>Lophotrochozoa</taxon>
        <taxon>Mollusca</taxon>
        <taxon>Bivalvia</taxon>
        <taxon>Autobranchia</taxon>
        <taxon>Pteriomorphia</taxon>
        <taxon>Ostreida</taxon>
        <taxon>Ostreoidea</taxon>
        <taxon>Ostreidae</taxon>
        <taxon>Magallana</taxon>
    </lineage>
</organism>
<dbReference type="PANTHER" id="PTHR12792:SF0">
    <property type="entry name" value="SEPARIN"/>
    <property type="match status" value="1"/>
</dbReference>
<dbReference type="PANTHER" id="PTHR12792">
    <property type="entry name" value="EXTRA SPINDLE POLES 1-RELATED"/>
    <property type="match status" value="1"/>
</dbReference>
<dbReference type="Pfam" id="PF03568">
    <property type="entry name" value="Separin_C"/>
    <property type="match status" value="2"/>
</dbReference>
<feature type="compositionally biased region" description="Polar residues" evidence="5">
    <location>
        <begin position="1029"/>
        <end position="1038"/>
    </location>
</feature>
<feature type="compositionally biased region" description="Polar residues" evidence="5">
    <location>
        <begin position="1553"/>
        <end position="1562"/>
    </location>
</feature>
<dbReference type="InParanoid" id="K1Q8C0"/>
<keyword evidence="3" id="KW-0378">Hydrolase</keyword>
<dbReference type="PROSITE" id="PS51700">
    <property type="entry name" value="SEPARIN"/>
    <property type="match status" value="2"/>
</dbReference>
<feature type="compositionally biased region" description="Basic and acidic residues" evidence="5">
    <location>
        <begin position="1339"/>
        <end position="1356"/>
    </location>
</feature>
<reference evidence="6" key="1">
    <citation type="journal article" date="2012" name="Nature">
        <title>The oyster genome reveals stress adaptation and complexity of shell formation.</title>
        <authorList>
            <person name="Zhang G."/>
            <person name="Fang X."/>
            <person name="Guo X."/>
            <person name="Li L."/>
            <person name="Luo R."/>
            <person name="Xu F."/>
            <person name="Yang P."/>
            <person name="Zhang L."/>
            <person name="Wang X."/>
            <person name="Qi H."/>
            <person name="Xiong Z."/>
            <person name="Que H."/>
            <person name="Xie Y."/>
            <person name="Holland P.W."/>
            <person name="Paps J."/>
            <person name="Zhu Y."/>
            <person name="Wu F."/>
            <person name="Chen Y."/>
            <person name="Wang J."/>
            <person name="Peng C."/>
            <person name="Meng J."/>
            <person name="Yang L."/>
            <person name="Liu J."/>
            <person name="Wen B."/>
            <person name="Zhang N."/>
            <person name="Huang Z."/>
            <person name="Zhu Q."/>
            <person name="Feng Y."/>
            <person name="Mount A."/>
            <person name="Hedgecock D."/>
            <person name="Xu Z."/>
            <person name="Liu Y."/>
            <person name="Domazet-Loso T."/>
            <person name="Du Y."/>
            <person name="Sun X."/>
            <person name="Zhang S."/>
            <person name="Liu B."/>
            <person name="Cheng P."/>
            <person name="Jiang X."/>
            <person name="Li J."/>
            <person name="Fan D."/>
            <person name="Wang W."/>
            <person name="Fu W."/>
            <person name="Wang T."/>
            <person name="Wang B."/>
            <person name="Zhang J."/>
            <person name="Peng Z."/>
            <person name="Li Y."/>
            <person name="Li N."/>
            <person name="Wang J."/>
            <person name="Chen M."/>
            <person name="He Y."/>
            <person name="Tan F."/>
            <person name="Song X."/>
            <person name="Zheng Q."/>
            <person name="Huang R."/>
            <person name="Yang H."/>
            <person name="Du X."/>
            <person name="Chen L."/>
            <person name="Yang M."/>
            <person name="Gaffney P.M."/>
            <person name="Wang S."/>
            <person name="Luo L."/>
            <person name="She Z."/>
            <person name="Ming Y."/>
            <person name="Huang W."/>
            <person name="Zhang S."/>
            <person name="Huang B."/>
            <person name="Zhang Y."/>
            <person name="Qu T."/>
            <person name="Ni P."/>
            <person name="Miao G."/>
            <person name="Wang J."/>
            <person name="Wang Q."/>
            <person name="Steinberg C.E."/>
            <person name="Wang H."/>
            <person name="Li N."/>
            <person name="Qian L."/>
            <person name="Zhang G."/>
            <person name="Li Y."/>
            <person name="Yang H."/>
            <person name="Liu X."/>
            <person name="Wang J."/>
            <person name="Yin Y."/>
            <person name="Wang J."/>
        </authorList>
    </citation>
    <scope>NUCLEOTIDE SEQUENCE [LARGE SCALE GENOMIC DNA]</scope>
    <source>
        <strain evidence="6">05x7-T-G4-1.051#20</strain>
    </source>
</reference>
<feature type="compositionally biased region" description="Basic residues" evidence="5">
    <location>
        <begin position="1687"/>
        <end position="1696"/>
    </location>
</feature>
<dbReference type="GO" id="GO:0072686">
    <property type="term" value="C:mitotic spindle"/>
    <property type="evidence" value="ECO:0007669"/>
    <property type="project" value="TreeGrafter"/>
</dbReference>
<dbReference type="GO" id="GO:0005813">
    <property type="term" value="C:centrosome"/>
    <property type="evidence" value="ECO:0007669"/>
    <property type="project" value="TreeGrafter"/>
</dbReference>
<dbReference type="GO" id="GO:0005634">
    <property type="term" value="C:nucleus"/>
    <property type="evidence" value="ECO:0007669"/>
    <property type="project" value="InterPro"/>
</dbReference>